<geneLocation type="plasmid" evidence="2">
    <name>pri-1</name>
</geneLocation>
<keyword evidence="1" id="KW-0614">Plasmid</keyword>
<evidence type="ECO:0000313" key="1">
    <source>
        <dbReference type="EMBL" id="ANJ76455.1"/>
    </source>
</evidence>
<dbReference type="EMBL" id="CP016024">
    <property type="protein sequence ID" value="ANJ76455.1"/>
    <property type="molecule type" value="Genomic_DNA"/>
</dbReference>
<keyword evidence="2" id="KW-1185">Reference proteome</keyword>
<accession>A0A192A7K6</accession>
<organism evidence="1 2">
    <name type="scientific">Ralstonia insidiosa</name>
    <dbReference type="NCBI Taxonomy" id="190721"/>
    <lineage>
        <taxon>Bacteria</taxon>
        <taxon>Pseudomonadati</taxon>
        <taxon>Pseudomonadota</taxon>
        <taxon>Betaproteobacteria</taxon>
        <taxon>Burkholderiales</taxon>
        <taxon>Burkholderiaceae</taxon>
        <taxon>Ralstonia</taxon>
    </lineage>
</organism>
<dbReference type="Proteomes" id="UP000078572">
    <property type="component" value="Plasmid pRI-1"/>
</dbReference>
<dbReference type="OrthoDB" id="9859522at2"/>
<proteinExistence type="predicted"/>
<dbReference type="GeneID" id="61529891"/>
<sequence>MAMTAADVVVDRTYECTDGELGGEVTVRSISGGHIYFDGDVEGFALMHNFICSYKPALN</sequence>
<evidence type="ECO:0000313" key="2">
    <source>
        <dbReference type="Proteomes" id="UP000078572"/>
    </source>
</evidence>
<reference evidence="2" key="1">
    <citation type="submission" date="2016-06" db="EMBL/GenBank/DDBJ databases">
        <authorList>
            <person name="Xu Y."/>
            <person name="Nagy A."/>
            <person name="Yan X."/>
            <person name="Kim S.W."/>
            <person name="Haley B."/>
            <person name="Liu N.T."/>
            <person name="Nou X."/>
        </authorList>
    </citation>
    <scope>NUCLEOTIDE SEQUENCE [LARGE SCALE GENOMIC DNA]</scope>
    <source>
        <strain evidence="2">ATCC 49129</strain>
        <plasmid evidence="2">pri-1</plasmid>
    </source>
</reference>
<dbReference type="AlphaFoldDB" id="A0A192A7K6"/>
<dbReference type="RefSeq" id="WP_024979617.1">
    <property type="nucleotide sequence ID" value="NZ_CP016024.1"/>
</dbReference>
<gene>
    <name evidence="1" type="ORF">A9Y76_28075</name>
</gene>
<protein>
    <submittedName>
        <fullName evidence="1">Uncharacterized protein</fullName>
    </submittedName>
</protein>
<name>A0A192A7K6_9RALS</name>